<feature type="domain" description="HTH araC/xylS-type" evidence="4">
    <location>
        <begin position="216"/>
        <end position="314"/>
    </location>
</feature>
<dbReference type="PANTHER" id="PTHR47893:SF1">
    <property type="entry name" value="REGULATORY PROTEIN PCHR"/>
    <property type="match status" value="1"/>
</dbReference>
<name>A0A1A9I405_9BACT</name>
<dbReference type="GO" id="GO:0043565">
    <property type="term" value="F:sequence-specific DNA binding"/>
    <property type="evidence" value="ECO:0007669"/>
    <property type="project" value="InterPro"/>
</dbReference>
<dbReference type="KEGG" id="nia:A8C56_11025"/>
<keyword evidence="2" id="KW-0238">DNA-binding</keyword>
<dbReference type="InterPro" id="IPR018060">
    <property type="entry name" value="HTH_AraC"/>
</dbReference>
<evidence type="ECO:0000313" key="5">
    <source>
        <dbReference type="EMBL" id="ANH81440.1"/>
    </source>
</evidence>
<dbReference type="PANTHER" id="PTHR47893">
    <property type="entry name" value="REGULATORY PROTEIN PCHR"/>
    <property type="match status" value="1"/>
</dbReference>
<dbReference type="Proteomes" id="UP000077667">
    <property type="component" value="Chromosome"/>
</dbReference>
<dbReference type="PROSITE" id="PS01124">
    <property type="entry name" value="HTH_ARAC_FAMILY_2"/>
    <property type="match status" value="1"/>
</dbReference>
<sequence length="315" mass="36736">MPAKNDQQDILQFVNKIGYHIGETVQYLELHYQKSFDFSPDMAMFLASYTVKKTFTRPTTAPKYIKNSICFFFRDVLNNNGPAITKRKSATQDEKPFIRVFPSTFSYTSLFKKGSHVKIVSVLISADYLKSFLKNDAEQFQFLFETRHDFLIEEIMTDDIARTVNDIVKKEEPGALRSYHYRLKAMELLFYLFQSLGKREKSPHRRLSEKDIASIYKVRDKLVSSLHKPSSIAALKQIAGMNELKMRKVFMQVFGMGIYDYYQHLRMKEAARLLRSEKLSVSEAGYQLGFENLSHFSRVFEKHIGKKPKKYSSEV</sequence>
<keyword evidence="3" id="KW-0804">Transcription</keyword>
<reference evidence="5 6" key="1">
    <citation type="submission" date="2016-05" db="EMBL/GenBank/DDBJ databases">
        <title>Niabella ginsenosidivorans BS26 whole genome sequencing.</title>
        <authorList>
            <person name="Im W.T."/>
            <person name="Siddiqi M.Z."/>
        </authorList>
    </citation>
    <scope>NUCLEOTIDE SEQUENCE [LARGE SCALE GENOMIC DNA]</scope>
    <source>
        <strain evidence="5 6">BS26</strain>
    </source>
</reference>
<organism evidence="5 6">
    <name type="scientific">Niabella ginsenosidivorans</name>
    <dbReference type="NCBI Taxonomy" id="1176587"/>
    <lineage>
        <taxon>Bacteria</taxon>
        <taxon>Pseudomonadati</taxon>
        <taxon>Bacteroidota</taxon>
        <taxon>Chitinophagia</taxon>
        <taxon>Chitinophagales</taxon>
        <taxon>Chitinophagaceae</taxon>
        <taxon>Niabella</taxon>
    </lineage>
</organism>
<dbReference type="STRING" id="1176587.A8C56_11025"/>
<evidence type="ECO:0000259" key="4">
    <source>
        <dbReference type="PROSITE" id="PS01124"/>
    </source>
</evidence>
<accession>A0A1A9I405</accession>
<dbReference type="Pfam" id="PF12833">
    <property type="entry name" value="HTH_18"/>
    <property type="match status" value="1"/>
</dbReference>
<gene>
    <name evidence="5" type="ORF">A8C56_11025</name>
</gene>
<keyword evidence="1" id="KW-0805">Transcription regulation</keyword>
<evidence type="ECO:0000256" key="3">
    <source>
        <dbReference type="ARBA" id="ARBA00023163"/>
    </source>
</evidence>
<dbReference type="InterPro" id="IPR009057">
    <property type="entry name" value="Homeodomain-like_sf"/>
</dbReference>
<dbReference type="SUPFAM" id="SSF46689">
    <property type="entry name" value="Homeodomain-like"/>
    <property type="match status" value="1"/>
</dbReference>
<dbReference type="SMART" id="SM00342">
    <property type="entry name" value="HTH_ARAC"/>
    <property type="match status" value="1"/>
</dbReference>
<keyword evidence="6" id="KW-1185">Reference proteome</keyword>
<dbReference type="InterPro" id="IPR018062">
    <property type="entry name" value="HTH_AraC-typ_CS"/>
</dbReference>
<dbReference type="EMBL" id="CP015772">
    <property type="protein sequence ID" value="ANH81440.1"/>
    <property type="molecule type" value="Genomic_DNA"/>
</dbReference>
<dbReference type="AlphaFoldDB" id="A0A1A9I405"/>
<dbReference type="InterPro" id="IPR053142">
    <property type="entry name" value="PchR_regulatory_protein"/>
</dbReference>
<protein>
    <submittedName>
        <fullName evidence="5">AraC family transcriptional regulator</fullName>
    </submittedName>
</protein>
<dbReference type="OrthoDB" id="1156172at2"/>
<evidence type="ECO:0000313" key="6">
    <source>
        <dbReference type="Proteomes" id="UP000077667"/>
    </source>
</evidence>
<dbReference type="RefSeq" id="WP_067755753.1">
    <property type="nucleotide sequence ID" value="NZ_CP015772.1"/>
</dbReference>
<evidence type="ECO:0000256" key="1">
    <source>
        <dbReference type="ARBA" id="ARBA00023015"/>
    </source>
</evidence>
<dbReference type="GO" id="GO:0003700">
    <property type="term" value="F:DNA-binding transcription factor activity"/>
    <property type="evidence" value="ECO:0007669"/>
    <property type="project" value="InterPro"/>
</dbReference>
<proteinExistence type="predicted"/>
<evidence type="ECO:0000256" key="2">
    <source>
        <dbReference type="ARBA" id="ARBA00023125"/>
    </source>
</evidence>
<dbReference type="PROSITE" id="PS00041">
    <property type="entry name" value="HTH_ARAC_FAMILY_1"/>
    <property type="match status" value="1"/>
</dbReference>
<dbReference type="Gene3D" id="1.10.10.60">
    <property type="entry name" value="Homeodomain-like"/>
    <property type="match status" value="2"/>
</dbReference>